<dbReference type="PROSITE" id="PS00397">
    <property type="entry name" value="RECOMBINASES_1"/>
    <property type="match status" value="1"/>
</dbReference>
<dbReference type="InterPro" id="IPR009057">
    <property type="entry name" value="Homeodomain-like_sf"/>
</dbReference>
<protein>
    <submittedName>
        <fullName evidence="8">Recombinase family protein</fullName>
    </submittedName>
</protein>
<dbReference type="Pfam" id="PF02796">
    <property type="entry name" value="HTH_7"/>
    <property type="match status" value="1"/>
</dbReference>
<feature type="region of interest" description="Disordered" evidence="6">
    <location>
        <begin position="207"/>
        <end position="242"/>
    </location>
</feature>
<dbReference type="SUPFAM" id="SSF53041">
    <property type="entry name" value="Resolvase-like"/>
    <property type="match status" value="1"/>
</dbReference>
<name>A0ABW7ATL7_9ACTN</name>
<keyword evidence="2" id="KW-0229">DNA integration</keyword>
<comment type="caution">
    <text evidence="8">The sequence shown here is derived from an EMBL/GenBank/DDBJ whole genome shotgun (WGS) entry which is preliminary data.</text>
</comment>
<dbReference type="InterPro" id="IPR050639">
    <property type="entry name" value="SSR_resolvase"/>
</dbReference>
<reference evidence="8 9" key="1">
    <citation type="submission" date="2024-10" db="EMBL/GenBank/DDBJ databases">
        <authorList>
            <person name="Topkara A.R."/>
            <person name="Saygin H."/>
        </authorList>
    </citation>
    <scope>NUCLEOTIDE SEQUENCE [LARGE SCALE GENOMIC DNA]</scope>
    <source>
        <strain evidence="8 9">M3C6</strain>
    </source>
</reference>
<dbReference type="InterPro" id="IPR006118">
    <property type="entry name" value="Recombinase_CS"/>
</dbReference>
<feature type="active site" description="O-(5'-phospho-DNA)-serine intermediate" evidence="5">
    <location>
        <position position="23"/>
    </location>
</feature>
<keyword evidence="3" id="KW-0238">DNA-binding</keyword>
<dbReference type="PANTHER" id="PTHR30461:SF2">
    <property type="entry name" value="SERINE RECOMBINASE PINE-RELATED"/>
    <property type="match status" value="1"/>
</dbReference>
<dbReference type="PROSITE" id="PS51736">
    <property type="entry name" value="RECOMBINASES_3"/>
    <property type="match status" value="1"/>
</dbReference>
<dbReference type="Gene3D" id="1.10.10.60">
    <property type="entry name" value="Homeodomain-like"/>
    <property type="match status" value="1"/>
</dbReference>
<gene>
    <name evidence="8" type="ORF">ACFLIM_46940</name>
</gene>
<dbReference type="CDD" id="cd03768">
    <property type="entry name" value="SR_ResInv"/>
    <property type="match status" value="1"/>
</dbReference>
<feature type="domain" description="Resolvase/invertase-type recombinase catalytic" evidence="7">
    <location>
        <begin position="15"/>
        <end position="155"/>
    </location>
</feature>
<evidence type="ECO:0000256" key="5">
    <source>
        <dbReference type="PROSITE-ProRule" id="PRU10137"/>
    </source>
</evidence>
<evidence type="ECO:0000256" key="3">
    <source>
        <dbReference type="ARBA" id="ARBA00023125"/>
    </source>
</evidence>
<evidence type="ECO:0000256" key="4">
    <source>
        <dbReference type="ARBA" id="ARBA00023172"/>
    </source>
</evidence>
<dbReference type="SUPFAM" id="SSF46689">
    <property type="entry name" value="Homeodomain-like"/>
    <property type="match status" value="1"/>
</dbReference>
<dbReference type="EMBL" id="JBICRM010000055">
    <property type="protein sequence ID" value="MFG1710725.1"/>
    <property type="molecule type" value="Genomic_DNA"/>
</dbReference>
<evidence type="ECO:0000256" key="2">
    <source>
        <dbReference type="ARBA" id="ARBA00022908"/>
    </source>
</evidence>
<evidence type="ECO:0000313" key="8">
    <source>
        <dbReference type="EMBL" id="MFG1710725.1"/>
    </source>
</evidence>
<dbReference type="PANTHER" id="PTHR30461">
    <property type="entry name" value="DNA-INVERTASE FROM LAMBDOID PROPHAGE"/>
    <property type="match status" value="1"/>
</dbReference>
<evidence type="ECO:0000256" key="6">
    <source>
        <dbReference type="SAM" id="MobiDB-lite"/>
    </source>
</evidence>
<organism evidence="8 9">
    <name type="scientific">Nonomuraea marmarensis</name>
    <dbReference type="NCBI Taxonomy" id="3351344"/>
    <lineage>
        <taxon>Bacteria</taxon>
        <taxon>Bacillati</taxon>
        <taxon>Actinomycetota</taxon>
        <taxon>Actinomycetes</taxon>
        <taxon>Streptosporangiales</taxon>
        <taxon>Streptosporangiaceae</taxon>
        <taxon>Nonomuraea</taxon>
    </lineage>
</organism>
<keyword evidence="4" id="KW-0233">DNA recombination</keyword>
<keyword evidence="9" id="KW-1185">Reference proteome</keyword>
<proteinExistence type="inferred from homology"/>
<dbReference type="InterPro" id="IPR006120">
    <property type="entry name" value="Resolvase_HTH_dom"/>
</dbReference>
<dbReference type="InterPro" id="IPR006119">
    <property type="entry name" value="Resolv_N"/>
</dbReference>
<sequence>MSQHTTEHSGPSNAIRVGYARVSTRAQDHAAQLQLLNAAACREIVEETISTRRRDRPKLQATVAALKAGDTLVITKPDRVARSMKELLVFLEDELAPRGINLHILTGICAGIHRPNGQSIADKMLFMVAAMAAEMERDLISERTNEGLDAARAAGRVGGRPVAVTDDRLAAARARRGRGQSVTQIARELGVGRSTLYRALEEDGPLTATAAAAPVDQDHAQPSPSPIGTAAEPPSSAPPAWS</sequence>
<evidence type="ECO:0000256" key="1">
    <source>
        <dbReference type="ARBA" id="ARBA00009913"/>
    </source>
</evidence>
<dbReference type="Proteomes" id="UP001603978">
    <property type="component" value="Unassembled WGS sequence"/>
</dbReference>
<dbReference type="InterPro" id="IPR036162">
    <property type="entry name" value="Resolvase-like_N_sf"/>
</dbReference>
<evidence type="ECO:0000259" key="7">
    <source>
        <dbReference type="PROSITE" id="PS51736"/>
    </source>
</evidence>
<dbReference type="Gene3D" id="3.40.50.1390">
    <property type="entry name" value="Resolvase, N-terminal catalytic domain"/>
    <property type="match status" value="1"/>
</dbReference>
<dbReference type="SMART" id="SM00857">
    <property type="entry name" value="Resolvase"/>
    <property type="match status" value="1"/>
</dbReference>
<evidence type="ECO:0000313" key="9">
    <source>
        <dbReference type="Proteomes" id="UP001603978"/>
    </source>
</evidence>
<accession>A0ABW7ATL7</accession>
<comment type="similarity">
    <text evidence="1">Belongs to the site-specific recombinase resolvase family.</text>
</comment>
<dbReference type="Pfam" id="PF00239">
    <property type="entry name" value="Resolvase"/>
    <property type="match status" value="1"/>
</dbReference>
<dbReference type="RefSeq" id="WP_393176778.1">
    <property type="nucleotide sequence ID" value="NZ_JBICRM010000055.1"/>
</dbReference>